<comment type="caution">
    <text evidence="10">The sequence shown here is derived from an EMBL/GenBank/DDBJ whole genome shotgun (WGS) entry which is preliminary data.</text>
</comment>
<evidence type="ECO:0000313" key="10">
    <source>
        <dbReference type="EMBL" id="MPM42305.1"/>
    </source>
</evidence>
<dbReference type="GO" id="GO:0005886">
    <property type="term" value="C:plasma membrane"/>
    <property type="evidence" value="ECO:0007669"/>
    <property type="project" value="UniProtKB-SubCell"/>
</dbReference>
<feature type="transmembrane region" description="Helical" evidence="8">
    <location>
        <begin position="24"/>
        <end position="42"/>
    </location>
</feature>
<comment type="similarity">
    <text evidence="2">Belongs to the ABC-2 integral membrane protein family.</text>
</comment>
<feature type="transmembrane region" description="Helical" evidence="8">
    <location>
        <begin position="250"/>
        <end position="274"/>
    </location>
</feature>
<evidence type="ECO:0000256" key="3">
    <source>
        <dbReference type="ARBA" id="ARBA00022448"/>
    </source>
</evidence>
<evidence type="ECO:0000256" key="6">
    <source>
        <dbReference type="ARBA" id="ARBA00022989"/>
    </source>
</evidence>
<reference evidence="10" key="1">
    <citation type="submission" date="2019-08" db="EMBL/GenBank/DDBJ databases">
        <authorList>
            <person name="Kucharzyk K."/>
            <person name="Murdoch R.W."/>
            <person name="Higgins S."/>
            <person name="Loffler F."/>
        </authorList>
    </citation>
    <scope>NUCLEOTIDE SEQUENCE</scope>
</reference>
<keyword evidence="7 8" id="KW-0472">Membrane</keyword>
<evidence type="ECO:0000256" key="1">
    <source>
        <dbReference type="ARBA" id="ARBA00004651"/>
    </source>
</evidence>
<dbReference type="InterPro" id="IPR013525">
    <property type="entry name" value="ABC2_TM"/>
</dbReference>
<protein>
    <submittedName>
        <fullName evidence="10">Putative multidrug ABC transporter permease YbhS</fullName>
    </submittedName>
</protein>
<keyword evidence="5 8" id="KW-0812">Transmembrane</keyword>
<feature type="domain" description="ABC transmembrane type-2" evidence="9">
    <location>
        <begin position="120"/>
        <end position="364"/>
    </location>
</feature>
<evidence type="ECO:0000256" key="4">
    <source>
        <dbReference type="ARBA" id="ARBA00022475"/>
    </source>
</evidence>
<evidence type="ECO:0000256" key="8">
    <source>
        <dbReference type="SAM" id="Phobius"/>
    </source>
</evidence>
<feature type="transmembrane region" description="Helical" evidence="8">
    <location>
        <begin position="339"/>
        <end position="357"/>
    </location>
</feature>
<proteinExistence type="inferred from homology"/>
<dbReference type="GO" id="GO:0140359">
    <property type="term" value="F:ABC-type transporter activity"/>
    <property type="evidence" value="ECO:0007669"/>
    <property type="project" value="InterPro"/>
</dbReference>
<evidence type="ECO:0000259" key="9">
    <source>
        <dbReference type="PROSITE" id="PS51012"/>
    </source>
</evidence>
<feature type="transmembrane region" description="Helical" evidence="8">
    <location>
        <begin position="215"/>
        <end position="238"/>
    </location>
</feature>
<dbReference type="InterPro" id="IPR051449">
    <property type="entry name" value="ABC-2_transporter_component"/>
</dbReference>
<dbReference type="PANTHER" id="PTHR30294">
    <property type="entry name" value="MEMBRANE COMPONENT OF ABC TRANSPORTER YHHJ-RELATED"/>
    <property type="match status" value="1"/>
</dbReference>
<sequence>MNLHRLHTLIVKERKQLFRDPSSMVFGIVLPLILLLVFGYALSMDIRNIRLVIVEPQPSPLGNIIAARFAASEYFIAHTVRATEAGTAAVRDHRADACLYLPDNLERQYNLGDMSFLVVVNATNAMRARLMENYIKGVLVSGLARGDGPASPRIELNSRMWYNTANDSRLYMLPGVIVLIMTIIGTKLTAMIMAKEYEHGNLESMFVTPMTSGEILVAKALNNFLLGMIGLGLSLLLARFLFHVPVRGSLTILVLGSAIYLNMALALGLVISSITKNQFLASELSMIVSFMPVLLLSGFIYEISNMPRWVQMITYIIPARYYVDFLQTIFLVGNVWSNIVKNFLIIIAFTTVLMLVAKAKNPKSLEQ</sequence>
<name>A0A644ZN22_9ZZZZ</name>
<organism evidence="10">
    <name type="scientific">bioreactor metagenome</name>
    <dbReference type="NCBI Taxonomy" id="1076179"/>
    <lineage>
        <taxon>unclassified sequences</taxon>
        <taxon>metagenomes</taxon>
        <taxon>ecological metagenomes</taxon>
    </lineage>
</organism>
<keyword evidence="6 8" id="KW-1133">Transmembrane helix</keyword>
<dbReference type="EMBL" id="VSSQ01009680">
    <property type="protein sequence ID" value="MPM42305.1"/>
    <property type="molecule type" value="Genomic_DNA"/>
</dbReference>
<gene>
    <name evidence="10" type="primary">ybhS_14</name>
    <name evidence="10" type="ORF">SDC9_88970</name>
</gene>
<keyword evidence="4" id="KW-1003">Cell membrane</keyword>
<dbReference type="AlphaFoldDB" id="A0A644ZN22"/>
<evidence type="ECO:0000256" key="5">
    <source>
        <dbReference type="ARBA" id="ARBA00022692"/>
    </source>
</evidence>
<feature type="transmembrane region" description="Helical" evidence="8">
    <location>
        <begin position="280"/>
        <end position="301"/>
    </location>
</feature>
<accession>A0A644ZN22</accession>
<comment type="subcellular location">
    <subcellularLocation>
        <location evidence="1">Cell membrane</location>
        <topology evidence="1">Multi-pass membrane protein</topology>
    </subcellularLocation>
</comment>
<dbReference type="Pfam" id="PF12698">
    <property type="entry name" value="ABC2_membrane_3"/>
    <property type="match status" value="1"/>
</dbReference>
<feature type="transmembrane region" description="Helical" evidence="8">
    <location>
        <begin position="170"/>
        <end position="195"/>
    </location>
</feature>
<keyword evidence="3" id="KW-0813">Transport</keyword>
<evidence type="ECO:0000256" key="7">
    <source>
        <dbReference type="ARBA" id="ARBA00023136"/>
    </source>
</evidence>
<dbReference type="PROSITE" id="PS51012">
    <property type="entry name" value="ABC_TM2"/>
    <property type="match status" value="1"/>
</dbReference>
<dbReference type="InterPro" id="IPR047817">
    <property type="entry name" value="ABC2_TM_bact-type"/>
</dbReference>
<dbReference type="PANTHER" id="PTHR30294:SF29">
    <property type="entry name" value="MULTIDRUG ABC TRANSPORTER PERMEASE YBHS-RELATED"/>
    <property type="match status" value="1"/>
</dbReference>
<evidence type="ECO:0000256" key="2">
    <source>
        <dbReference type="ARBA" id="ARBA00007783"/>
    </source>
</evidence>